<dbReference type="PRINTS" id="PR00985">
    <property type="entry name" value="TRNASYNTHLEU"/>
</dbReference>
<dbReference type="GO" id="GO:0006429">
    <property type="term" value="P:leucyl-tRNA aminoacylation"/>
    <property type="evidence" value="ECO:0007669"/>
    <property type="project" value="UniProtKB-UniRule"/>
</dbReference>
<dbReference type="InterPro" id="IPR025709">
    <property type="entry name" value="Leu_tRNA-synth_edit"/>
</dbReference>
<dbReference type="InterPro" id="IPR014729">
    <property type="entry name" value="Rossmann-like_a/b/a_fold"/>
</dbReference>
<dbReference type="PANTHER" id="PTHR43740">
    <property type="entry name" value="LEUCYL-TRNA SYNTHETASE"/>
    <property type="match status" value="1"/>
</dbReference>
<evidence type="ECO:0000313" key="14">
    <source>
        <dbReference type="EMBL" id="NMB70198.1"/>
    </source>
</evidence>
<comment type="caution">
    <text evidence="14">The sequence shown here is derived from an EMBL/GenBank/DDBJ whole genome shotgun (WGS) entry which is preliminary data.</text>
</comment>
<dbReference type="InterPro" id="IPR015413">
    <property type="entry name" value="Methionyl/Leucyl_tRNA_Synth"/>
</dbReference>
<dbReference type="PANTHER" id="PTHR43740:SF2">
    <property type="entry name" value="LEUCINE--TRNA LIGASE, MITOCHONDRIAL"/>
    <property type="match status" value="1"/>
</dbReference>
<keyword evidence="5 10" id="KW-0067">ATP-binding</keyword>
<evidence type="ECO:0000259" key="13">
    <source>
        <dbReference type="Pfam" id="PF13603"/>
    </source>
</evidence>
<protein>
    <recommendedName>
        <fullName evidence="2 9">Leucine--tRNA ligase</fullName>
        <ecNumber evidence="2 9">6.1.1.4</ecNumber>
    </recommendedName>
</protein>
<evidence type="ECO:0000256" key="9">
    <source>
        <dbReference type="NCBIfam" id="TIGR00396"/>
    </source>
</evidence>
<evidence type="ECO:0000256" key="2">
    <source>
        <dbReference type="ARBA" id="ARBA00013164"/>
    </source>
</evidence>
<accession>A0A7X9DKN2</accession>
<dbReference type="Pfam" id="PF09334">
    <property type="entry name" value="tRNA-synt_1g"/>
    <property type="match status" value="1"/>
</dbReference>
<feature type="non-terminal residue" evidence="14">
    <location>
        <position position="657"/>
    </location>
</feature>
<evidence type="ECO:0000256" key="1">
    <source>
        <dbReference type="ARBA" id="ARBA00005594"/>
    </source>
</evidence>
<name>A0A7X9DKN2_UNCKA</name>
<gene>
    <name evidence="14" type="ORF">GYA27_03295</name>
</gene>
<dbReference type="Proteomes" id="UP000526033">
    <property type="component" value="Unassembled WGS sequence"/>
</dbReference>
<dbReference type="Gene3D" id="1.10.730.10">
    <property type="entry name" value="Isoleucyl-tRNA Synthetase, Domain 1"/>
    <property type="match status" value="1"/>
</dbReference>
<feature type="domain" description="Methionyl/Leucyl tRNA synthetase" evidence="12">
    <location>
        <begin position="35"/>
        <end position="172"/>
    </location>
</feature>
<keyword evidence="7 10" id="KW-0030">Aminoacyl-tRNA synthetase</keyword>
<dbReference type="InterPro" id="IPR002300">
    <property type="entry name" value="aa-tRNA-synth_Ia"/>
</dbReference>
<dbReference type="GO" id="GO:0005524">
    <property type="term" value="F:ATP binding"/>
    <property type="evidence" value="ECO:0007669"/>
    <property type="project" value="UniProtKB-KW"/>
</dbReference>
<sequence length="657" mass="75901">MKKYNHTETESKWKNEWDKHNVYEAVDFSPKPKKYILAEFPYPSGKTLHAGHMMRYTVPDMYARYLRMQGFNVLFPFGYDAFGLPAENYAINSGNHPSVLIQSIIEDYRDSVKRMGYGIDWEREINTTDPNYYKWTQWLFLQFFVRDLAKYQEMPIWWCEKLKTVLSDEEVITDKNGNKISERGEHPVERKLLKQWVLEITKYADKLLEGLSEIDFPESIKAAQANWIGKSYGAYVDFTVNNENIRVFTTRPDTLFGVSFLALAPEHPLVSKLLEKAQNKVLVNKYINEVKKQSDLERLSNKEKTGISLDGVYATHPLSEVTRQIPIYLTNYVLADYGTGAVMGVPAHDERDYEFAQKYNLGIYEVIKPYSDEIIADDKVFTGIGTMTNSDNYNGMSSTDFFNVVTERLTKEGRGEKATTYKLRDWIFSRQRYWGEPIPLIHKEDGTIESVCDPSNPAEVKEKLPLILPELPDYNPSSDGSSPLERSKDWVVTKAKDGSMAKRETNTMPNWAGSCWYYIRYVDAHNNEAFADMDKMKYWLPVDKYFGGAEHTTLHLLYSRFWHRFFYDIGLVPTKEPYAWRMNGGLLLAPDGHKMSKSKGNGVEPMELVDRYGADALRLAISFLGPYEDTYPWNENGMKATARLIETVFNISDKISD</sequence>
<feature type="domain" description="Aminoacyl-tRNA synthetase class Ia" evidence="11">
    <location>
        <begin position="423"/>
        <end position="624"/>
    </location>
</feature>
<dbReference type="GO" id="GO:0005829">
    <property type="term" value="C:cytosol"/>
    <property type="evidence" value="ECO:0007669"/>
    <property type="project" value="TreeGrafter"/>
</dbReference>
<dbReference type="PROSITE" id="PS00178">
    <property type="entry name" value="AA_TRNA_LIGASE_I"/>
    <property type="match status" value="1"/>
</dbReference>
<keyword evidence="6 10" id="KW-0648">Protein biosynthesis</keyword>
<evidence type="ECO:0000256" key="10">
    <source>
        <dbReference type="RuleBase" id="RU363035"/>
    </source>
</evidence>
<dbReference type="NCBIfam" id="TIGR00396">
    <property type="entry name" value="leuS_bact"/>
    <property type="match status" value="1"/>
</dbReference>
<dbReference type="GO" id="GO:0002161">
    <property type="term" value="F:aminoacyl-tRNA deacylase activity"/>
    <property type="evidence" value="ECO:0007669"/>
    <property type="project" value="InterPro"/>
</dbReference>
<dbReference type="SUPFAM" id="SSF52374">
    <property type="entry name" value="Nucleotidylyl transferase"/>
    <property type="match status" value="1"/>
</dbReference>
<evidence type="ECO:0000313" key="15">
    <source>
        <dbReference type="Proteomes" id="UP000526033"/>
    </source>
</evidence>
<evidence type="ECO:0000256" key="5">
    <source>
        <dbReference type="ARBA" id="ARBA00022840"/>
    </source>
</evidence>
<organism evidence="14 15">
    <name type="scientific">candidate division WWE3 bacterium</name>
    <dbReference type="NCBI Taxonomy" id="2053526"/>
    <lineage>
        <taxon>Bacteria</taxon>
        <taxon>Katanobacteria</taxon>
    </lineage>
</organism>
<comment type="similarity">
    <text evidence="1 10">Belongs to the class-I aminoacyl-tRNA synthetase family.</text>
</comment>
<proteinExistence type="inferred from homology"/>
<reference evidence="14 15" key="1">
    <citation type="journal article" date="2020" name="Biotechnol. Biofuels">
        <title>New insights from the biogas microbiome by comprehensive genome-resolved metagenomics of nearly 1600 species originating from multiple anaerobic digesters.</title>
        <authorList>
            <person name="Campanaro S."/>
            <person name="Treu L."/>
            <person name="Rodriguez-R L.M."/>
            <person name="Kovalovszki A."/>
            <person name="Ziels R.M."/>
            <person name="Maus I."/>
            <person name="Zhu X."/>
            <person name="Kougias P.G."/>
            <person name="Basile A."/>
            <person name="Luo G."/>
            <person name="Schluter A."/>
            <person name="Konstantinidis K.T."/>
            <person name="Angelidaki I."/>
        </authorList>
    </citation>
    <scope>NUCLEOTIDE SEQUENCE [LARGE SCALE GENOMIC DNA]</scope>
    <source>
        <strain evidence="14">AS27yjCOA_165</strain>
    </source>
</reference>
<comment type="catalytic activity">
    <reaction evidence="8">
        <text>tRNA(Leu) + L-leucine + ATP = L-leucyl-tRNA(Leu) + AMP + diphosphate</text>
        <dbReference type="Rhea" id="RHEA:11688"/>
        <dbReference type="Rhea" id="RHEA-COMP:9613"/>
        <dbReference type="Rhea" id="RHEA-COMP:9622"/>
        <dbReference type="ChEBI" id="CHEBI:30616"/>
        <dbReference type="ChEBI" id="CHEBI:33019"/>
        <dbReference type="ChEBI" id="CHEBI:57427"/>
        <dbReference type="ChEBI" id="CHEBI:78442"/>
        <dbReference type="ChEBI" id="CHEBI:78494"/>
        <dbReference type="ChEBI" id="CHEBI:456215"/>
        <dbReference type="EC" id="6.1.1.4"/>
    </reaction>
</comment>
<dbReference type="InterPro" id="IPR001412">
    <property type="entry name" value="aa-tRNA-synth_I_CS"/>
</dbReference>
<dbReference type="CDD" id="cd00812">
    <property type="entry name" value="LeuRS_core"/>
    <property type="match status" value="1"/>
</dbReference>
<evidence type="ECO:0000256" key="8">
    <source>
        <dbReference type="ARBA" id="ARBA00047469"/>
    </source>
</evidence>
<dbReference type="InterPro" id="IPR009008">
    <property type="entry name" value="Val/Leu/Ile-tRNA-synth_edit"/>
</dbReference>
<dbReference type="EC" id="6.1.1.4" evidence="2 9"/>
<feature type="domain" description="Leucyl-tRNA synthetase editing" evidence="13">
    <location>
        <begin position="226"/>
        <end position="409"/>
    </location>
</feature>
<keyword evidence="4 10" id="KW-0547">Nucleotide-binding</keyword>
<dbReference type="InterPro" id="IPR002302">
    <property type="entry name" value="Leu-tRNA-ligase"/>
</dbReference>
<dbReference type="EMBL" id="JAAZNL010000038">
    <property type="protein sequence ID" value="NMB70198.1"/>
    <property type="molecule type" value="Genomic_DNA"/>
</dbReference>
<evidence type="ECO:0000256" key="7">
    <source>
        <dbReference type="ARBA" id="ARBA00023146"/>
    </source>
</evidence>
<keyword evidence="3 10" id="KW-0436">Ligase</keyword>
<dbReference type="SUPFAM" id="SSF50677">
    <property type="entry name" value="ValRS/IleRS/LeuRS editing domain"/>
    <property type="match status" value="1"/>
</dbReference>
<evidence type="ECO:0000256" key="4">
    <source>
        <dbReference type="ARBA" id="ARBA00022741"/>
    </source>
</evidence>
<dbReference type="GO" id="GO:0004823">
    <property type="term" value="F:leucine-tRNA ligase activity"/>
    <property type="evidence" value="ECO:0007669"/>
    <property type="project" value="UniProtKB-UniRule"/>
</dbReference>
<dbReference type="AlphaFoldDB" id="A0A7X9DKN2"/>
<dbReference type="Pfam" id="PF00133">
    <property type="entry name" value="tRNA-synt_1"/>
    <property type="match status" value="1"/>
</dbReference>
<evidence type="ECO:0000256" key="3">
    <source>
        <dbReference type="ARBA" id="ARBA00022598"/>
    </source>
</evidence>
<evidence type="ECO:0000256" key="6">
    <source>
        <dbReference type="ARBA" id="ARBA00022917"/>
    </source>
</evidence>
<evidence type="ECO:0000259" key="12">
    <source>
        <dbReference type="Pfam" id="PF09334"/>
    </source>
</evidence>
<dbReference type="FunFam" id="3.40.50.620:FF:000060">
    <property type="entry name" value="Leucine--tRNA ligase"/>
    <property type="match status" value="1"/>
</dbReference>
<dbReference type="Gene3D" id="3.40.50.620">
    <property type="entry name" value="HUPs"/>
    <property type="match status" value="2"/>
</dbReference>
<evidence type="ECO:0000259" key="11">
    <source>
        <dbReference type="Pfam" id="PF00133"/>
    </source>
</evidence>
<dbReference type="FunFam" id="3.40.50.620:FF:000056">
    <property type="entry name" value="Leucine--tRNA ligase"/>
    <property type="match status" value="1"/>
</dbReference>
<dbReference type="Pfam" id="PF13603">
    <property type="entry name" value="tRNA-synt_1_2"/>
    <property type="match status" value="1"/>
</dbReference>